<feature type="transmembrane region" description="Helical" evidence="1">
    <location>
        <begin position="45"/>
        <end position="64"/>
    </location>
</feature>
<name>A0A2W5MYC4_9BACT</name>
<organism evidence="2 3">
    <name type="scientific">Micavibrio aeruginosavorus</name>
    <dbReference type="NCBI Taxonomy" id="349221"/>
    <lineage>
        <taxon>Bacteria</taxon>
        <taxon>Pseudomonadati</taxon>
        <taxon>Bdellovibrionota</taxon>
        <taxon>Bdellovibrionia</taxon>
        <taxon>Bdellovibrionales</taxon>
        <taxon>Pseudobdellovibrionaceae</taxon>
        <taxon>Micavibrio</taxon>
    </lineage>
</organism>
<keyword evidence="1" id="KW-1133">Transmembrane helix</keyword>
<comment type="caution">
    <text evidence="2">The sequence shown here is derived from an EMBL/GenBank/DDBJ whole genome shotgun (WGS) entry which is preliminary data.</text>
</comment>
<evidence type="ECO:0000313" key="3">
    <source>
        <dbReference type="Proteomes" id="UP000249417"/>
    </source>
</evidence>
<evidence type="ECO:0000256" key="1">
    <source>
        <dbReference type="SAM" id="Phobius"/>
    </source>
</evidence>
<dbReference type="Proteomes" id="UP000249417">
    <property type="component" value="Unassembled WGS sequence"/>
</dbReference>
<keyword evidence="1" id="KW-0472">Membrane</keyword>
<keyword evidence="1" id="KW-0812">Transmembrane</keyword>
<gene>
    <name evidence="2" type="ORF">DI551_05395</name>
</gene>
<reference evidence="2 3" key="1">
    <citation type="submission" date="2017-08" db="EMBL/GenBank/DDBJ databases">
        <title>Infants hospitalized years apart are colonized by the same room-sourced microbial strains.</title>
        <authorList>
            <person name="Brooks B."/>
            <person name="Olm M.R."/>
            <person name="Firek B.A."/>
            <person name="Baker R."/>
            <person name="Thomas B.C."/>
            <person name="Morowitz M.J."/>
            <person name="Banfield J.F."/>
        </authorList>
    </citation>
    <scope>NUCLEOTIDE SEQUENCE [LARGE SCALE GENOMIC DNA]</scope>
    <source>
        <strain evidence="2">S2_005_002_R2_29</strain>
    </source>
</reference>
<dbReference type="AlphaFoldDB" id="A0A2W5MYC4"/>
<sequence length="100" mass="10491">MKYSDSFANASNFVRSMVQHPKQTLIDTLHGIETGVSHLEGFDKFAIPAFGVLGAFLLVTGAATQDPMAMGLGSFEISNAGGAYMDIGQHLTPPPPPGVV</sequence>
<protein>
    <submittedName>
        <fullName evidence="2">Uncharacterized protein</fullName>
    </submittedName>
</protein>
<proteinExistence type="predicted"/>
<evidence type="ECO:0000313" key="2">
    <source>
        <dbReference type="EMBL" id="PZQ46261.1"/>
    </source>
</evidence>
<dbReference type="EMBL" id="QFQB01000029">
    <property type="protein sequence ID" value="PZQ46261.1"/>
    <property type="molecule type" value="Genomic_DNA"/>
</dbReference>
<accession>A0A2W5MYC4</accession>